<dbReference type="RefSeq" id="WP_046134917.1">
    <property type="nucleotide sequence ID" value="NZ_FQVC01000004.1"/>
</dbReference>
<dbReference type="CDD" id="cd11538">
    <property type="entry name" value="NTP-PPase_u1"/>
    <property type="match status" value="1"/>
</dbReference>
<dbReference type="OrthoDB" id="9791898at2"/>
<protein>
    <submittedName>
        <fullName evidence="2">NTP pyrophosphatase, house-cleaning of non-canonical NTPs</fullName>
    </submittedName>
</protein>
<evidence type="ECO:0000313" key="2">
    <source>
        <dbReference type="EMBL" id="SHF06211.1"/>
    </source>
</evidence>
<organism evidence="1 3">
    <name type="scientific">Devosia limi DSM 17137</name>
    <dbReference type="NCBI Taxonomy" id="1121477"/>
    <lineage>
        <taxon>Bacteria</taxon>
        <taxon>Pseudomonadati</taxon>
        <taxon>Pseudomonadota</taxon>
        <taxon>Alphaproteobacteria</taxon>
        <taxon>Hyphomicrobiales</taxon>
        <taxon>Devosiaceae</taxon>
        <taxon>Devosia</taxon>
    </lineage>
</organism>
<reference evidence="2 4" key="2">
    <citation type="submission" date="2016-11" db="EMBL/GenBank/DDBJ databases">
        <authorList>
            <person name="Jaros S."/>
            <person name="Januszkiewicz K."/>
            <person name="Wedrychowicz H."/>
        </authorList>
    </citation>
    <scope>NUCLEOTIDE SEQUENCE [LARGE SCALE GENOMIC DNA]</scope>
    <source>
        <strain evidence="2 4">DSM 17137</strain>
    </source>
</reference>
<evidence type="ECO:0000313" key="1">
    <source>
        <dbReference type="EMBL" id="KKB84905.1"/>
    </source>
</evidence>
<dbReference type="Gene3D" id="1.10.287.1080">
    <property type="entry name" value="MazG-like"/>
    <property type="match status" value="1"/>
</dbReference>
<accession>A0A0F5LRA7</accession>
<dbReference type="AlphaFoldDB" id="A0A0F5LRA7"/>
<dbReference type="SUPFAM" id="SSF101386">
    <property type="entry name" value="all-alpha NTP pyrophosphatases"/>
    <property type="match status" value="1"/>
</dbReference>
<evidence type="ECO:0000313" key="3">
    <source>
        <dbReference type="Proteomes" id="UP000033608"/>
    </source>
</evidence>
<gene>
    <name evidence="2" type="ORF">SAMN02745223_01716</name>
    <name evidence="1" type="ORF">VW29_08745</name>
</gene>
<evidence type="ECO:0000313" key="4">
    <source>
        <dbReference type="Proteomes" id="UP000184533"/>
    </source>
</evidence>
<dbReference type="Proteomes" id="UP000033608">
    <property type="component" value="Unassembled WGS sequence"/>
</dbReference>
<reference evidence="1 3" key="1">
    <citation type="submission" date="2015-03" db="EMBL/GenBank/DDBJ databases">
        <authorList>
            <person name="Hassan Y.I."/>
            <person name="Lepp D."/>
            <person name="Zhou T."/>
        </authorList>
    </citation>
    <scope>NUCLEOTIDE SEQUENCE [LARGE SCALE GENOMIC DNA]</scope>
    <source>
        <strain evidence="1 3">DSM 17137</strain>
    </source>
</reference>
<keyword evidence="3" id="KW-1185">Reference proteome</keyword>
<dbReference type="PATRIC" id="fig|1121477.3.peg.2845"/>
<name>A0A0F5LRA7_9HYPH</name>
<sequence>MSRTLSELTVLLAQVSDIYADRNDITRDDDWFMLKLQEELGELTAEHLKASGRGRLKGASAETIKQARADEAADVLAMLLLYARHNAIDLDAALDRKWYAHLPR</sequence>
<proteinExistence type="predicted"/>
<dbReference type="STRING" id="1121477.SAMN02745223_01716"/>
<dbReference type="EMBL" id="LAJF01000062">
    <property type="protein sequence ID" value="KKB84905.1"/>
    <property type="molecule type" value="Genomic_DNA"/>
</dbReference>
<dbReference type="EMBL" id="FQVC01000004">
    <property type="protein sequence ID" value="SHF06211.1"/>
    <property type="molecule type" value="Genomic_DNA"/>
</dbReference>
<dbReference type="Proteomes" id="UP000184533">
    <property type="component" value="Unassembled WGS sequence"/>
</dbReference>